<dbReference type="AlphaFoldDB" id="A0A5B9VV39"/>
<accession>A0A5B9VV39</accession>
<gene>
    <name evidence="2" type="ORF">OJF2_00700</name>
</gene>
<name>A0A5B9VV39_9BACT</name>
<dbReference type="RefSeq" id="WP_210420346.1">
    <property type="nucleotide sequence ID" value="NZ_CP042997.1"/>
</dbReference>
<evidence type="ECO:0000313" key="2">
    <source>
        <dbReference type="EMBL" id="QEH31605.1"/>
    </source>
</evidence>
<evidence type="ECO:0000256" key="1">
    <source>
        <dbReference type="SAM" id="MobiDB-lite"/>
    </source>
</evidence>
<feature type="compositionally biased region" description="Polar residues" evidence="1">
    <location>
        <begin position="1"/>
        <end position="22"/>
    </location>
</feature>
<sequence length="81" mass="8443">MTFIPSGTNAPAGTSRPVSTYSPARKSRPPTLADLASGTRRFVVPFPRSSSSARPTAGKVSGPLMAPRMSVRKTSLPKVSA</sequence>
<reference evidence="2 3" key="1">
    <citation type="submission" date="2019-08" db="EMBL/GenBank/DDBJ databases">
        <title>Deep-cultivation of Planctomycetes and their phenomic and genomic characterization uncovers novel biology.</title>
        <authorList>
            <person name="Wiegand S."/>
            <person name="Jogler M."/>
            <person name="Boedeker C."/>
            <person name="Pinto D."/>
            <person name="Vollmers J."/>
            <person name="Rivas-Marin E."/>
            <person name="Kohn T."/>
            <person name="Peeters S.H."/>
            <person name="Heuer A."/>
            <person name="Rast P."/>
            <person name="Oberbeckmann S."/>
            <person name="Bunk B."/>
            <person name="Jeske O."/>
            <person name="Meyerdierks A."/>
            <person name="Storesund J.E."/>
            <person name="Kallscheuer N."/>
            <person name="Luecker S."/>
            <person name="Lage O.M."/>
            <person name="Pohl T."/>
            <person name="Merkel B.J."/>
            <person name="Hornburger P."/>
            <person name="Mueller R.-W."/>
            <person name="Bruemmer F."/>
            <person name="Labrenz M."/>
            <person name="Spormann A.M."/>
            <person name="Op den Camp H."/>
            <person name="Overmann J."/>
            <person name="Amann R."/>
            <person name="Jetten M.S.M."/>
            <person name="Mascher T."/>
            <person name="Medema M.H."/>
            <person name="Devos D.P."/>
            <person name="Kaster A.-K."/>
            <person name="Ovreas L."/>
            <person name="Rohde M."/>
            <person name="Galperin M.Y."/>
            <person name="Jogler C."/>
        </authorList>
    </citation>
    <scope>NUCLEOTIDE SEQUENCE [LARGE SCALE GENOMIC DNA]</scope>
    <source>
        <strain evidence="2 3">OJF2</strain>
    </source>
</reference>
<dbReference type="Proteomes" id="UP000324233">
    <property type="component" value="Chromosome"/>
</dbReference>
<organism evidence="2 3">
    <name type="scientific">Aquisphaera giovannonii</name>
    <dbReference type="NCBI Taxonomy" id="406548"/>
    <lineage>
        <taxon>Bacteria</taxon>
        <taxon>Pseudomonadati</taxon>
        <taxon>Planctomycetota</taxon>
        <taxon>Planctomycetia</taxon>
        <taxon>Isosphaerales</taxon>
        <taxon>Isosphaeraceae</taxon>
        <taxon>Aquisphaera</taxon>
    </lineage>
</organism>
<dbReference type="EMBL" id="CP042997">
    <property type="protein sequence ID" value="QEH31605.1"/>
    <property type="molecule type" value="Genomic_DNA"/>
</dbReference>
<feature type="region of interest" description="Disordered" evidence="1">
    <location>
        <begin position="1"/>
        <end position="81"/>
    </location>
</feature>
<proteinExistence type="predicted"/>
<evidence type="ECO:0000313" key="3">
    <source>
        <dbReference type="Proteomes" id="UP000324233"/>
    </source>
</evidence>
<keyword evidence="3" id="KW-1185">Reference proteome</keyword>
<dbReference type="KEGG" id="agv:OJF2_00700"/>
<protein>
    <submittedName>
        <fullName evidence="2">Uncharacterized protein</fullName>
    </submittedName>
</protein>